<dbReference type="GO" id="GO:0055085">
    <property type="term" value="P:transmembrane transport"/>
    <property type="evidence" value="ECO:0007669"/>
    <property type="project" value="InterPro"/>
</dbReference>
<accession>A0AAE3FFE2</accession>
<name>A0AAE3FFE2_9BACT</name>
<reference evidence="8 9" key="1">
    <citation type="submission" date="2022-03" db="EMBL/GenBank/DDBJ databases">
        <title>Metagenome-assembled genomes from swine fecal metagenomes.</title>
        <authorList>
            <person name="Holman D.B."/>
            <person name="Kommadath A."/>
        </authorList>
    </citation>
    <scope>NUCLEOTIDE SEQUENCE [LARGE SCALE GENOMIC DNA]</scope>
    <source>
        <strain evidence="8">SUG147</strain>
    </source>
</reference>
<evidence type="ECO:0000256" key="5">
    <source>
        <dbReference type="ARBA" id="ARBA00023136"/>
    </source>
</evidence>
<protein>
    <submittedName>
        <fullName evidence="8">Citrate transporter</fullName>
    </submittedName>
</protein>
<feature type="transmembrane region" description="Helical" evidence="6">
    <location>
        <begin position="356"/>
        <end position="381"/>
    </location>
</feature>
<dbReference type="EMBL" id="JALEMU010000056">
    <property type="protein sequence ID" value="MCI5755336.1"/>
    <property type="molecule type" value="Genomic_DNA"/>
</dbReference>
<feature type="transmembrane region" description="Helical" evidence="6">
    <location>
        <begin position="52"/>
        <end position="71"/>
    </location>
</feature>
<dbReference type="PANTHER" id="PTHR43568">
    <property type="entry name" value="P PROTEIN"/>
    <property type="match status" value="1"/>
</dbReference>
<sequence length="386" mass="41818">MVTEQKSHPKLTAGRVTEFIKNNTVLIIAFAAAAITSVIVQPDAEYAGYFDFRTLTCLFCTLAVICALKNIKFFTVTAEKIVSATGNIRRAVIAIVVITFVGSMLIANDMALLTFLPLGYRVLESSGQKKYMIFTFIMQNIGANLGGMLTPFGNPQNLYLYNRFGIPTGEFMGIMAIPFAAATALIILCCFVFVKSEPITVSVKSGRALPAGRTALYLALFAFSIVIVFRVIPYWVGLIVIPAVLIFADRSALRSVDYCLLLTFACFFVFSGNMSRIEPVSRFLSAALGKDPLIVSILSCQVISNVPSAILLSGFTENYRALLYGVNIGGTGTLIASLASLITYRQFCAEEPEKKGKYLAAFTALNVGFLVIMTAVCAAVLRFGKG</sequence>
<proteinExistence type="predicted"/>
<dbReference type="InterPro" id="IPR051475">
    <property type="entry name" value="Diverse_Ion_Transporter"/>
</dbReference>
<dbReference type="InterPro" id="IPR004680">
    <property type="entry name" value="Cit_transptr-like_dom"/>
</dbReference>
<dbReference type="Pfam" id="PF03600">
    <property type="entry name" value="CitMHS"/>
    <property type="match status" value="1"/>
</dbReference>
<evidence type="ECO:0000256" key="4">
    <source>
        <dbReference type="ARBA" id="ARBA00022989"/>
    </source>
</evidence>
<keyword evidence="3 6" id="KW-0812">Transmembrane</keyword>
<feature type="transmembrane region" description="Helical" evidence="6">
    <location>
        <begin position="293"/>
        <end position="315"/>
    </location>
</feature>
<comment type="subcellular location">
    <subcellularLocation>
        <location evidence="1">Membrane</location>
        <topology evidence="1">Multi-pass membrane protein</topology>
    </subcellularLocation>
</comment>
<evidence type="ECO:0000256" key="6">
    <source>
        <dbReference type="SAM" id="Phobius"/>
    </source>
</evidence>
<dbReference type="PANTHER" id="PTHR43568:SF1">
    <property type="entry name" value="P PROTEIN"/>
    <property type="match status" value="1"/>
</dbReference>
<evidence type="ECO:0000313" key="8">
    <source>
        <dbReference type="EMBL" id="MCI5755336.1"/>
    </source>
</evidence>
<feature type="transmembrane region" description="Helical" evidence="6">
    <location>
        <begin position="321"/>
        <end position="344"/>
    </location>
</feature>
<feature type="transmembrane region" description="Helical" evidence="6">
    <location>
        <begin position="252"/>
        <end position="272"/>
    </location>
</feature>
<keyword evidence="5 6" id="KW-0472">Membrane</keyword>
<dbReference type="Proteomes" id="UP001139365">
    <property type="component" value="Unassembled WGS sequence"/>
</dbReference>
<evidence type="ECO:0000313" key="9">
    <source>
        <dbReference type="Proteomes" id="UP001139365"/>
    </source>
</evidence>
<feature type="transmembrane region" description="Helical" evidence="6">
    <location>
        <begin position="215"/>
        <end position="246"/>
    </location>
</feature>
<evidence type="ECO:0000256" key="2">
    <source>
        <dbReference type="ARBA" id="ARBA00022448"/>
    </source>
</evidence>
<keyword evidence="4 6" id="KW-1133">Transmembrane helix</keyword>
<evidence type="ECO:0000256" key="3">
    <source>
        <dbReference type="ARBA" id="ARBA00022692"/>
    </source>
</evidence>
<gene>
    <name evidence="8" type="ORF">MR241_03460</name>
</gene>
<evidence type="ECO:0000259" key="7">
    <source>
        <dbReference type="Pfam" id="PF03600"/>
    </source>
</evidence>
<feature type="domain" description="Citrate transporter-like" evidence="7">
    <location>
        <begin position="24"/>
        <end position="312"/>
    </location>
</feature>
<organism evidence="8 9">
    <name type="scientific">Candidatus Colimorpha enterica</name>
    <dbReference type="NCBI Taxonomy" id="3083063"/>
    <lineage>
        <taxon>Bacteria</taxon>
        <taxon>Pseudomonadati</taxon>
        <taxon>Bacteroidota</taxon>
        <taxon>Bacteroidia</taxon>
        <taxon>Bacteroidales</taxon>
        <taxon>Candidatus Colimorpha</taxon>
    </lineage>
</organism>
<feature type="transmembrane region" description="Helical" evidence="6">
    <location>
        <begin position="131"/>
        <end position="152"/>
    </location>
</feature>
<dbReference type="AlphaFoldDB" id="A0AAE3FFE2"/>
<feature type="transmembrane region" description="Helical" evidence="6">
    <location>
        <begin position="91"/>
        <end position="119"/>
    </location>
</feature>
<feature type="transmembrane region" description="Helical" evidence="6">
    <location>
        <begin position="172"/>
        <end position="194"/>
    </location>
</feature>
<keyword evidence="2" id="KW-0813">Transport</keyword>
<dbReference type="GO" id="GO:0016020">
    <property type="term" value="C:membrane"/>
    <property type="evidence" value="ECO:0007669"/>
    <property type="project" value="UniProtKB-SubCell"/>
</dbReference>
<comment type="caution">
    <text evidence="8">The sequence shown here is derived from an EMBL/GenBank/DDBJ whole genome shotgun (WGS) entry which is preliminary data.</text>
</comment>
<evidence type="ECO:0000256" key="1">
    <source>
        <dbReference type="ARBA" id="ARBA00004141"/>
    </source>
</evidence>
<feature type="transmembrane region" description="Helical" evidence="6">
    <location>
        <begin position="20"/>
        <end position="40"/>
    </location>
</feature>